<protein>
    <submittedName>
        <fullName evidence="4">Peptidase S13</fullName>
    </submittedName>
</protein>
<dbReference type="Pfam" id="PF02113">
    <property type="entry name" value="Peptidase_S13"/>
    <property type="match status" value="2"/>
</dbReference>
<sequence>MLKSNSTYLFKFAFLILLSCALALPVSAQSRLETLVGNGGILLHSPNGEVLASINPERELVPASLVKIPLAQVALTALGERFRFETHFYQNSSGDLMVRGLGDPFLVSEEVARITDILAQRGIQQIHRLVMDDSAFEPEPRLPQEQGTDPYAARNSALAVNFNTVNLGWTTSGTLTSAEPQTPLTDVARKLGAQLSPGEPQRINLGDDPLVGLKQAQQLFNHFLVSSGIIITDTNFYHESLTDEWSLFYKHRSSRSLQDNLNGMLRYSNNFIANQLFLTLGAQEKSYPTSIDMARVILQQQLNELYGNNFGIDPQSLLMTEGSGLSRDQRTTASGLMHVLKVFEPYADFLPEVNGVLRKSGTLTGVYNFAGYIAGSDGLYPFVILTNQASNNRAEILQSLKRLVD</sequence>
<reference evidence="4 5" key="1">
    <citation type="submission" date="2017-08" db="EMBL/GenBank/DDBJ databases">
        <title>Fine stratification of microbial communities through a metagenomic profile of the photic zone.</title>
        <authorList>
            <person name="Haro-Moreno J.M."/>
            <person name="Lopez-Perez M."/>
            <person name="De La Torre J."/>
            <person name="Picazo A."/>
            <person name="Camacho A."/>
            <person name="Rodriguez-Valera F."/>
        </authorList>
    </citation>
    <scope>NUCLEOTIDE SEQUENCE [LARGE SCALE GENOMIC DNA]</scope>
    <source>
        <strain evidence="4">MED-G28</strain>
    </source>
</reference>
<dbReference type="PANTHER" id="PTHR30023">
    <property type="entry name" value="D-ALANYL-D-ALANINE CARBOXYPEPTIDASE"/>
    <property type="match status" value="1"/>
</dbReference>
<dbReference type="SUPFAM" id="SSF56601">
    <property type="entry name" value="beta-lactamase/transpeptidase-like"/>
    <property type="match status" value="1"/>
</dbReference>
<comment type="caution">
    <text evidence="4">The sequence shown here is derived from an EMBL/GenBank/DDBJ whole genome shotgun (WGS) entry which is preliminary data.</text>
</comment>
<comment type="similarity">
    <text evidence="1">Belongs to the peptidase S13 family.</text>
</comment>
<dbReference type="GO" id="GO:0004185">
    <property type="term" value="F:serine-type carboxypeptidase activity"/>
    <property type="evidence" value="ECO:0007669"/>
    <property type="project" value="InterPro"/>
</dbReference>
<organism evidence="4 5">
    <name type="scientific">OM182 bacterium MED-G28</name>
    <dbReference type="NCBI Taxonomy" id="1986256"/>
    <lineage>
        <taxon>Bacteria</taxon>
        <taxon>Pseudomonadati</taxon>
        <taxon>Pseudomonadota</taxon>
        <taxon>Gammaproteobacteria</taxon>
        <taxon>OMG group</taxon>
        <taxon>OM182 clade</taxon>
    </lineage>
</organism>
<dbReference type="PRINTS" id="PR00922">
    <property type="entry name" value="DADACBPTASE3"/>
</dbReference>
<evidence type="ECO:0000256" key="3">
    <source>
        <dbReference type="SAM" id="SignalP"/>
    </source>
</evidence>
<dbReference type="InterPro" id="IPR000667">
    <property type="entry name" value="Peptidase_S13"/>
</dbReference>
<proteinExistence type="inferred from homology"/>
<dbReference type="InterPro" id="IPR012338">
    <property type="entry name" value="Beta-lactam/transpept-like"/>
</dbReference>
<keyword evidence="3" id="KW-0732">Signal</keyword>
<dbReference type="GO" id="GO:0000270">
    <property type="term" value="P:peptidoglycan metabolic process"/>
    <property type="evidence" value="ECO:0007669"/>
    <property type="project" value="TreeGrafter"/>
</dbReference>
<evidence type="ECO:0000256" key="1">
    <source>
        <dbReference type="ARBA" id="ARBA00006096"/>
    </source>
</evidence>
<feature type="signal peptide" evidence="3">
    <location>
        <begin position="1"/>
        <end position="28"/>
    </location>
</feature>
<dbReference type="GO" id="GO:0006508">
    <property type="term" value="P:proteolysis"/>
    <property type="evidence" value="ECO:0007669"/>
    <property type="project" value="InterPro"/>
</dbReference>
<dbReference type="EMBL" id="NTJZ01000006">
    <property type="protein sequence ID" value="PDH33794.1"/>
    <property type="molecule type" value="Genomic_DNA"/>
</dbReference>
<dbReference type="AlphaFoldDB" id="A0A2A5WBX0"/>
<evidence type="ECO:0000313" key="4">
    <source>
        <dbReference type="EMBL" id="PDH33794.1"/>
    </source>
</evidence>
<evidence type="ECO:0000256" key="2">
    <source>
        <dbReference type="ARBA" id="ARBA00022801"/>
    </source>
</evidence>
<dbReference type="Gene3D" id="3.50.80.20">
    <property type="entry name" value="D-Ala-D-Ala carboxypeptidase C, peptidase S13"/>
    <property type="match status" value="1"/>
</dbReference>
<gene>
    <name evidence="4" type="ORF">CNF02_07135</name>
</gene>
<keyword evidence="2" id="KW-0378">Hydrolase</keyword>
<dbReference type="PANTHER" id="PTHR30023:SF0">
    <property type="entry name" value="PENICILLIN-SENSITIVE CARBOXYPEPTIDASE A"/>
    <property type="match status" value="1"/>
</dbReference>
<accession>A0A2A5WBX0</accession>
<dbReference type="Gene3D" id="3.40.710.10">
    <property type="entry name" value="DD-peptidase/beta-lactamase superfamily"/>
    <property type="match status" value="1"/>
</dbReference>
<dbReference type="Proteomes" id="UP000219329">
    <property type="component" value="Unassembled WGS sequence"/>
</dbReference>
<name>A0A2A5WBX0_9GAMM</name>
<feature type="chain" id="PRO_5012608006" evidence="3">
    <location>
        <begin position="29"/>
        <end position="405"/>
    </location>
</feature>
<evidence type="ECO:0000313" key="5">
    <source>
        <dbReference type="Proteomes" id="UP000219329"/>
    </source>
</evidence>